<dbReference type="Pfam" id="PF12770">
    <property type="entry name" value="CHAT"/>
    <property type="match status" value="1"/>
</dbReference>
<evidence type="ECO:0000313" key="2">
    <source>
        <dbReference type="EMBL" id="OAB76079.1"/>
    </source>
</evidence>
<reference evidence="2 3" key="1">
    <citation type="submission" date="2016-02" db="EMBL/GenBank/DDBJ databases">
        <title>Ulvibacter sp. LPB0005, isolated from Thais luteostoma.</title>
        <authorList>
            <person name="Shin S.-K."/>
            <person name="Yi H."/>
        </authorList>
    </citation>
    <scope>NUCLEOTIDE SEQUENCE [LARGE SCALE GENOMIC DNA]</scope>
    <source>
        <strain evidence="2 3">LPB0005</strain>
    </source>
</reference>
<accession>A0A167F0Z9</accession>
<name>A0A167F0Z9_9FLAO</name>
<dbReference type="RefSeq" id="WP_068593335.1">
    <property type="nucleotide sequence ID" value="NZ_LRXL01000052.1"/>
</dbReference>
<gene>
    <name evidence="2" type="ORF">ULVI_13555</name>
</gene>
<evidence type="ECO:0000313" key="3">
    <source>
        <dbReference type="Proteomes" id="UP000077013"/>
    </source>
</evidence>
<dbReference type="STRING" id="1763537.ULVI_13555"/>
<dbReference type="EMBL" id="LRXL01000052">
    <property type="protein sequence ID" value="OAB76079.1"/>
    <property type="molecule type" value="Genomic_DNA"/>
</dbReference>
<comment type="caution">
    <text evidence="2">The sequence shown here is derived from an EMBL/GenBank/DDBJ whole genome shotgun (WGS) entry which is preliminary data.</text>
</comment>
<organism evidence="2 3">
    <name type="scientific">Cochleicola gelatinilyticus</name>
    <dbReference type="NCBI Taxonomy" id="1763537"/>
    <lineage>
        <taxon>Bacteria</taxon>
        <taxon>Pseudomonadati</taxon>
        <taxon>Bacteroidota</taxon>
        <taxon>Flavobacteriia</taxon>
        <taxon>Flavobacteriales</taxon>
        <taxon>Flavobacteriaceae</taxon>
        <taxon>Cochleicola</taxon>
    </lineage>
</organism>
<dbReference type="Proteomes" id="UP000077013">
    <property type="component" value="Unassembled WGS sequence"/>
</dbReference>
<evidence type="ECO:0000259" key="1">
    <source>
        <dbReference type="Pfam" id="PF12770"/>
    </source>
</evidence>
<dbReference type="InterPro" id="IPR024983">
    <property type="entry name" value="CHAT_dom"/>
</dbReference>
<protein>
    <recommendedName>
        <fullName evidence="1">CHAT domain-containing protein</fullName>
    </recommendedName>
</protein>
<feature type="domain" description="CHAT" evidence="1">
    <location>
        <begin position="762"/>
        <end position="1084"/>
    </location>
</feature>
<keyword evidence="3" id="KW-1185">Reference proteome</keyword>
<proteinExistence type="predicted"/>
<sequence>MRNRLLLFTIFLFVQGIYAQDTDIERIKKEVVEAKTAFQQRRLADSERICETLRLQLVASEEKKSAAHYALYSELLRLHFNVLKAKNEYSKTLQLADLSTKEVLQSFKESGNNTLQNHIQHIIEATQRFSTDTAQLLKAIQTYSILEYTIPKEEVNARLQLTEYVEVLRSRMEEVMKADALKKMAEYGNLQEEMLKKITEKMNTDGVEIDIDRKQMHANTNSVNASIENMTKNLSSEMEAALTQQLMGQILPEDGVKLENIQEIMTSVAQMSGLEGDEMDKVMSQIQTLEKPLEVAGRLDTVMQNQMLRRSQEGMESLKTSHENDPIALGMETLFQVQTLAINLETDSLLGLYPKIKKDIARADAALQMDASDMNLESQLDFMIWAALFTKEHYTEALPFAEKIRSEKGNEFSTFPALIATHLALHTYRSVEEEYNQAVQNTSKDIFKKENVPMYLLSKLYYMEALMGQKKYKEALALEMETKKEVEQLSSRNKSDQHFLHSILNKMNIYSGLASFELGDMTAADHKMESFLKNMNTIPWIQNMGNLAQNFVLPTQKNNDLSQLYVPYTDVAMYYLSVRNRNEDAMVAMGYNSILFYKELTVNLERKAAFTGSNVKDTNGDALYMKWIEAREKASDINYKNRDSIQDYATLFQKQLMSETTKNVAQQVEVTKFTWKDIQEQLQPSEAAIEFVSYKSNYLNEEKSERMYGAFVLTPSMTYPVFIELCKEATLKAIFNPKDMANSTSEKATINTTYNKNSFQAYALIWNKIEPYLTGTTTVFYAPSGMLHTVAFAALRRNNEGAFLNEKYTLHQVSTTQNIPQVKKHFSYSSAAVFGAINYNENENLEALLSEVPDQDKNRGGAFWKSLDGTKNEVATLEALLTRHGIRTQTFIENNALEENFYHAIKNQPDIVHVATHAFYERPKGIMSFQPVDYSFKGRAKYFEEQDPMNTAGLVFTGANYFWKTGKRITSQTEDGIVTANELASLDLSKTNLVILSACETALGNSQGNEGIYGIQRGLKLAGAKNLIVSLWKVDDLKTAEFMKTFYSNLIEQKGTLAEAFITSRNQMQKLHPDPYYWAAFILIQ</sequence>
<dbReference type="OrthoDB" id="9771112at2"/>
<dbReference type="AlphaFoldDB" id="A0A167F0Z9"/>